<dbReference type="InterPro" id="IPR026960">
    <property type="entry name" value="RVT-Znf"/>
</dbReference>
<dbReference type="EMBL" id="BAABME010036432">
    <property type="protein sequence ID" value="GAA0161622.1"/>
    <property type="molecule type" value="Genomic_DNA"/>
</dbReference>
<evidence type="ECO:0000313" key="2">
    <source>
        <dbReference type="EMBL" id="GAA0161622.1"/>
    </source>
</evidence>
<evidence type="ECO:0000313" key="3">
    <source>
        <dbReference type="Proteomes" id="UP001454036"/>
    </source>
</evidence>
<name>A0AAV3QHK0_LITER</name>
<comment type="caution">
    <text evidence="2">The sequence shown here is derived from an EMBL/GenBank/DDBJ whole genome shotgun (WGS) entry which is preliminary data.</text>
</comment>
<organism evidence="2 3">
    <name type="scientific">Lithospermum erythrorhizon</name>
    <name type="common">Purple gromwell</name>
    <name type="synonym">Lithospermum officinale var. erythrorhizon</name>
    <dbReference type="NCBI Taxonomy" id="34254"/>
    <lineage>
        <taxon>Eukaryota</taxon>
        <taxon>Viridiplantae</taxon>
        <taxon>Streptophyta</taxon>
        <taxon>Embryophyta</taxon>
        <taxon>Tracheophyta</taxon>
        <taxon>Spermatophyta</taxon>
        <taxon>Magnoliopsida</taxon>
        <taxon>eudicotyledons</taxon>
        <taxon>Gunneridae</taxon>
        <taxon>Pentapetalae</taxon>
        <taxon>asterids</taxon>
        <taxon>lamiids</taxon>
        <taxon>Boraginales</taxon>
        <taxon>Boraginaceae</taxon>
        <taxon>Boraginoideae</taxon>
        <taxon>Lithospermeae</taxon>
        <taxon>Lithospermum</taxon>
    </lineage>
</organism>
<gene>
    <name evidence="2" type="ORF">LIER_43573</name>
</gene>
<evidence type="ECO:0000259" key="1">
    <source>
        <dbReference type="Pfam" id="PF13966"/>
    </source>
</evidence>
<sequence>MKWGIIQDDTCLFCNEHETLQHLFFNCKVVAEVWSKLLMYLHEYHQAKGWEEEARWLVGKGTCKSFKRKLRRLCMTTAIYHIWAARNKRHFEAVEQNCNSIVSRCVADIRACVGS</sequence>
<dbReference type="Pfam" id="PF13966">
    <property type="entry name" value="zf-RVT"/>
    <property type="match status" value="1"/>
</dbReference>
<keyword evidence="3" id="KW-1185">Reference proteome</keyword>
<feature type="domain" description="Reverse transcriptase zinc-binding" evidence="1">
    <location>
        <begin position="2"/>
        <end position="34"/>
    </location>
</feature>
<reference evidence="2 3" key="1">
    <citation type="submission" date="2024-01" db="EMBL/GenBank/DDBJ databases">
        <title>The complete chloroplast genome sequence of Lithospermum erythrorhizon: insights into the phylogenetic relationship among Boraginaceae species and the maternal lineages of purple gromwells.</title>
        <authorList>
            <person name="Okada T."/>
            <person name="Watanabe K."/>
        </authorList>
    </citation>
    <scope>NUCLEOTIDE SEQUENCE [LARGE SCALE GENOMIC DNA]</scope>
</reference>
<dbReference type="AlphaFoldDB" id="A0AAV3QHK0"/>
<dbReference type="Proteomes" id="UP001454036">
    <property type="component" value="Unassembled WGS sequence"/>
</dbReference>
<proteinExistence type="predicted"/>
<protein>
    <recommendedName>
        <fullName evidence="1">Reverse transcriptase zinc-binding domain-containing protein</fullName>
    </recommendedName>
</protein>
<accession>A0AAV3QHK0</accession>